<dbReference type="InterPro" id="IPR000425">
    <property type="entry name" value="MIP"/>
</dbReference>
<keyword evidence="6 8" id="KW-0472">Membrane</keyword>
<comment type="similarity">
    <text evidence="2 7">Belongs to the MIP/aquaporin (TC 1.A.8) family.</text>
</comment>
<feature type="transmembrane region" description="Helical" evidence="8">
    <location>
        <begin position="206"/>
        <end position="226"/>
    </location>
</feature>
<sequence>MALSIYKVEADMIQLQCHVPACLPSRHTPWLVYVPAAIKSQPPRRLDTSATTSMAPLQDLHDRYRSFIHRTADKIRLTEHRVISQLIAETLCTALLILYADGAVAQKFLGLQLGYVGQFLSLSVGSGAAVCTCVLVAGKACPALLNPAFATANALVGRLRWSLLPAYILLEFVGAYLGAGLLLAVYNTKIIEYANTFENGQYLTNTTGGIFVAVTTALLVFGIYGITEDRLVKKSPHCFPAFVGLVVFLVVGTYMANASSCLNPARDFGPRLLIFTTCKSN</sequence>
<feature type="transmembrane region" description="Helical" evidence="8">
    <location>
        <begin position="238"/>
        <end position="256"/>
    </location>
</feature>
<gene>
    <name evidence="9" type="ORF">DILT_LOCUS1697</name>
</gene>
<dbReference type="EMBL" id="UYRU01013364">
    <property type="protein sequence ID" value="VDK49008.1"/>
    <property type="molecule type" value="Genomic_DNA"/>
</dbReference>
<dbReference type="Proteomes" id="UP000281553">
    <property type="component" value="Unassembled WGS sequence"/>
</dbReference>
<evidence type="ECO:0000256" key="3">
    <source>
        <dbReference type="ARBA" id="ARBA00022448"/>
    </source>
</evidence>
<organism evidence="9 10">
    <name type="scientific">Dibothriocephalus latus</name>
    <name type="common">Fish tapeworm</name>
    <name type="synonym">Diphyllobothrium latum</name>
    <dbReference type="NCBI Taxonomy" id="60516"/>
    <lineage>
        <taxon>Eukaryota</taxon>
        <taxon>Metazoa</taxon>
        <taxon>Spiralia</taxon>
        <taxon>Lophotrochozoa</taxon>
        <taxon>Platyhelminthes</taxon>
        <taxon>Cestoda</taxon>
        <taxon>Eucestoda</taxon>
        <taxon>Diphyllobothriidea</taxon>
        <taxon>Diphyllobothriidae</taxon>
        <taxon>Dibothriocephalus</taxon>
    </lineage>
</organism>
<evidence type="ECO:0000256" key="7">
    <source>
        <dbReference type="RuleBase" id="RU000477"/>
    </source>
</evidence>
<dbReference type="Pfam" id="PF00230">
    <property type="entry name" value="MIP"/>
    <property type="match status" value="1"/>
</dbReference>
<evidence type="ECO:0000256" key="2">
    <source>
        <dbReference type="ARBA" id="ARBA00006175"/>
    </source>
</evidence>
<dbReference type="Gene3D" id="1.20.1080.10">
    <property type="entry name" value="Glycerol uptake facilitator protein"/>
    <property type="match status" value="1"/>
</dbReference>
<protein>
    <recommendedName>
        <fullName evidence="11">Aquaporin</fullName>
    </recommendedName>
</protein>
<dbReference type="GO" id="GO:0015254">
    <property type="term" value="F:glycerol channel activity"/>
    <property type="evidence" value="ECO:0007669"/>
    <property type="project" value="TreeGrafter"/>
</dbReference>
<dbReference type="GO" id="GO:0016323">
    <property type="term" value="C:basolateral plasma membrane"/>
    <property type="evidence" value="ECO:0007669"/>
    <property type="project" value="TreeGrafter"/>
</dbReference>
<evidence type="ECO:0000313" key="10">
    <source>
        <dbReference type="Proteomes" id="UP000281553"/>
    </source>
</evidence>
<dbReference type="InterPro" id="IPR050363">
    <property type="entry name" value="MIP/Aquaporin"/>
</dbReference>
<dbReference type="PANTHER" id="PTHR43829">
    <property type="entry name" value="AQUAPORIN OR AQUAGLYCEROPORIN RELATED"/>
    <property type="match status" value="1"/>
</dbReference>
<evidence type="ECO:0000256" key="6">
    <source>
        <dbReference type="ARBA" id="ARBA00023136"/>
    </source>
</evidence>
<evidence type="ECO:0000256" key="8">
    <source>
        <dbReference type="SAM" id="Phobius"/>
    </source>
</evidence>
<dbReference type="OrthoDB" id="3222at2759"/>
<evidence type="ECO:0008006" key="11">
    <source>
        <dbReference type="Google" id="ProtNLM"/>
    </source>
</evidence>
<dbReference type="GO" id="GO:0015204">
    <property type="term" value="F:urea transmembrane transporter activity"/>
    <property type="evidence" value="ECO:0007669"/>
    <property type="project" value="TreeGrafter"/>
</dbReference>
<proteinExistence type="inferred from homology"/>
<dbReference type="InterPro" id="IPR023271">
    <property type="entry name" value="Aquaporin-like"/>
</dbReference>
<dbReference type="AlphaFoldDB" id="A0A3P6S4H1"/>
<reference evidence="9 10" key="1">
    <citation type="submission" date="2018-11" db="EMBL/GenBank/DDBJ databases">
        <authorList>
            <consortium name="Pathogen Informatics"/>
        </authorList>
    </citation>
    <scope>NUCLEOTIDE SEQUENCE [LARGE SCALE GENOMIC DNA]</scope>
</reference>
<keyword evidence="3 7" id="KW-0813">Transport</keyword>
<evidence type="ECO:0000256" key="5">
    <source>
        <dbReference type="ARBA" id="ARBA00022989"/>
    </source>
</evidence>
<keyword evidence="4 7" id="KW-0812">Transmembrane</keyword>
<feature type="transmembrane region" description="Helical" evidence="8">
    <location>
        <begin position="166"/>
        <end position="186"/>
    </location>
</feature>
<feature type="transmembrane region" description="Helical" evidence="8">
    <location>
        <begin position="120"/>
        <end position="145"/>
    </location>
</feature>
<name>A0A3P6S4H1_DIBLA</name>
<comment type="subcellular location">
    <subcellularLocation>
        <location evidence="1">Membrane</location>
        <topology evidence="1">Multi-pass membrane protein</topology>
    </subcellularLocation>
</comment>
<dbReference type="PRINTS" id="PR00783">
    <property type="entry name" value="MINTRINSICP"/>
</dbReference>
<dbReference type="SUPFAM" id="SSF81338">
    <property type="entry name" value="Aquaporin-like"/>
    <property type="match status" value="1"/>
</dbReference>
<evidence type="ECO:0000256" key="4">
    <source>
        <dbReference type="ARBA" id="ARBA00022692"/>
    </source>
</evidence>
<evidence type="ECO:0000313" key="9">
    <source>
        <dbReference type="EMBL" id="VDK49008.1"/>
    </source>
</evidence>
<evidence type="ECO:0000256" key="1">
    <source>
        <dbReference type="ARBA" id="ARBA00004141"/>
    </source>
</evidence>
<feature type="transmembrane region" description="Helical" evidence="8">
    <location>
        <begin position="82"/>
        <end position="100"/>
    </location>
</feature>
<accession>A0A3P6S4H1</accession>
<keyword evidence="5 8" id="KW-1133">Transmembrane helix</keyword>
<dbReference type="GO" id="GO:0015250">
    <property type="term" value="F:water channel activity"/>
    <property type="evidence" value="ECO:0007669"/>
    <property type="project" value="TreeGrafter"/>
</dbReference>
<keyword evidence="10" id="KW-1185">Reference proteome</keyword>
<dbReference type="PANTHER" id="PTHR43829:SF29">
    <property type="entry name" value="AQUAPORIN 9"/>
    <property type="match status" value="1"/>
</dbReference>